<dbReference type="Proteomes" id="UP000689129">
    <property type="component" value="Unassembled WGS sequence"/>
</dbReference>
<organism evidence="1 2">
    <name type="scientific">Verticillium longisporum</name>
    <name type="common">Verticillium dahliae var. longisporum</name>
    <dbReference type="NCBI Taxonomy" id="100787"/>
    <lineage>
        <taxon>Eukaryota</taxon>
        <taxon>Fungi</taxon>
        <taxon>Dikarya</taxon>
        <taxon>Ascomycota</taxon>
        <taxon>Pezizomycotina</taxon>
        <taxon>Sordariomycetes</taxon>
        <taxon>Hypocreomycetidae</taxon>
        <taxon>Glomerellales</taxon>
        <taxon>Plectosphaerellaceae</taxon>
        <taxon>Verticillium</taxon>
    </lineage>
</organism>
<sequence length="72" mass="8370">MDGASLHDMTTFWPSQRVYNFCDTLSATIGVFWLGWNGDGWDQSNTWRQRHVVTVAERLQVSKRPMRKRIGA</sequence>
<protein>
    <submittedName>
        <fullName evidence="1">Uncharacterized protein</fullName>
    </submittedName>
</protein>
<dbReference type="AlphaFoldDB" id="A0A8I3A1K3"/>
<proteinExistence type="predicted"/>
<reference evidence="1" key="1">
    <citation type="journal article" date="2021" name="Mol. Plant Pathol.">
        <title>A 20-kb lineage-specific genomic region tames virulence in pathogenic amphidiploid Verticillium longisporum.</title>
        <authorList>
            <person name="Harting R."/>
            <person name="Starke J."/>
            <person name="Kusch H."/>
            <person name="Poggeler S."/>
            <person name="Maurus I."/>
            <person name="Schluter R."/>
            <person name="Landesfeind M."/>
            <person name="Bulla I."/>
            <person name="Nowrousian M."/>
            <person name="de Jonge R."/>
            <person name="Stahlhut G."/>
            <person name="Hoff K.J."/>
            <person name="Asshauer K.P."/>
            <person name="Thurmer A."/>
            <person name="Stanke M."/>
            <person name="Daniel R."/>
            <person name="Morgenstern B."/>
            <person name="Thomma B.P.H.J."/>
            <person name="Kronstad J.W."/>
            <person name="Braus-Stromeyer S.A."/>
            <person name="Braus G.H."/>
        </authorList>
    </citation>
    <scope>NUCLEOTIDE SEQUENCE</scope>
    <source>
        <strain evidence="1">Vl32</strain>
    </source>
</reference>
<comment type="caution">
    <text evidence="1">The sequence shown here is derived from an EMBL/GenBank/DDBJ whole genome shotgun (WGS) entry which is preliminary data.</text>
</comment>
<evidence type="ECO:0000313" key="1">
    <source>
        <dbReference type="EMBL" id="KAG7143600.1"/>
    </source>
</evidence>
<name>A0A8I3A1K3_VERLO</name>
<gene>
    <name evidence="1" type="ORF">HYQ45_018783</name>
</gene>
<dbReference type="EMBL" id="JAEMWZ010000004">
    <property type="protein sequence ID" value="KAG7143600.1"/>
    <property type="molecule type" value="Genomic_DNA"/>
</dbReference>
<accession>A0A8I3A1K3</accession>
<evidence type="ECO:0000313" key="2">
    <source>
        <dbReference type="Proteomes" id="UP000689129"/>
    </source>
</evidence>